<gene>
    <name evidence="4" type="ORF">BU097_10350</name>
</gene>
<dbReference type="InterPro" id="IPR001110">
    <property type="entry name" value="UPF0012_CS"/>
</dbReference>
<dbReference type="Pfam" id="PF00795">
    <property type="entry name" value="CN_hydrolase"/>
    <property type="match status" value="1"/>
</dbReference>
<evidence type="ECO:0000256" key="1">
    <source>
        <dbReference type="ARBA" id="ARBA00010613"/>
    </source>
</evidence>
<dbReference type="PROSITE" id="PS01227">
    <property type="entry name" value="UPF0012"/>
    <property type="match status" value="1"/>
</dbReference>
<dbReference type="Gene3D" id="3.60.110.10">
    <property type="entry name" value="Carbon-nitrogen hydrolase"/>
    <property type="match status" value="1"/>
</dbReference>
<dbReference type="OrthoDB" id="9811121at2"/>
<dbReference type="GO" id="GO:0016811">
    <property type="term" value="F:hydrolase activity, acting on carbon-nitrogen (but not peptide) bonds, in linear amides"/>
    <property type="evidence" value="ECO:0007669"/>
    <property type="project" value="TreeGrafter"/>
</dbReference>
<evidence type="ECO:0000256" key="2">
    <source>
        <dbReference type="ARBA" id="ARBA00022801"/>
    </source>
</evidence>
<proteinExistence type="inferred from homology"/>
<dbReference type="PROSITE" id="PS50263">
    <property type="entry name" value="CN_HYDROLASE"/>
    <property type="match status" value="1"/>
</dbReference>
<feature type="domain" description="CN hydrolase" evidence="3">
    <location>
        <begin position="9"/>
        <end position="244"/>
    </location>
</feature>
<reference evidence="4 5" key="1">
    <citation type="journal article" date="2016" name="Front. Microbiol.">
        <title>Comprehensive Phylogenetic Analysis of Bovine Non-aureus Staphylococci Species Based on Whole-Genome Sequencing.</title>
        <authorList>
            <person name="Naushad S."/>
            <person name="Barkema H.W."/>
            <person name="Luby C."/>
            <person name="Condas L.A."/>
            <person name="Nobrega D.B."/>
            <person name="Carson D.A."/>
            <person name="De Buck J."/>
        </authorList>
    </citation>
    <scope>NUCLEOTIDE SEQUENCE [LARGE SCALE GENOMIC DNA]</scope>
    <source>
        <strain evidence="4 5">SNUC 102</strain>
    </source>
</reference>
<dbReference type="Proteomes" id="UP000285567">
    <property type="component" value="Unassembled WGS sequence"/>
</dbReference>
<dbReference type="CDD" id="cd07197">
    <property type="entry name" value="nitrilase"/>
    <property type="match status" value="1"/>
</dbReference>
<dbReference type="AlphaFoldDB" id="A0A418ILY1"/>
<name>A0A418ILY1_STAXY</name>
<dbReference type="EMBL" id="QXUL01000054">
    <property type="protein sequence ID" value="RIN09387.1"/>
    <property type="molecule type" value="Genomic_DNA"/>
</dbReference>
<evidence type="ECO:0000313" key="4">
    <source>
        <dbReference type="EMBL" id="RIN09387.1"/>
    </source>
</evidence>
<keyword evidence="5" id="KW-1185">Reference proteome</keyword>
<sequence>MSKQRGMFMKISIAQMEPMLGRIEINTDYICRTLIDESQKNVDLVLFPELAISGYIQNSDLLKKVAMSDSSEFLTSIVKTCKNYNIDAVISFPEIEKDKYYIATTYIDATRGIIAKYRKTHLFADEQLIFDKGNDFPVINTRFGKVGLMICYDLEFPEVARLLKLKGSEIILISTANMSPYEFYQDIYLASRALENELPIAIANQYGINEPHHFFGHSSIVNHKGENLLYLKDGQTTQNANVTLKNDLDKDLSLDYVNQIHPNMYQKLNDAFKEGR</sequence>
<evidence type="ECO:0000313" key="5">
    <source>
        <dbReference type="Proteomes" id="UP000285567"/>
    </source>
</evidence>
<comment type="similarity">
    <text evidence="1">Belongs to the carbon-nitrogen hydrolase superfamily. NIT1/NIT2 family.</text>
</comment>
<dbReference type="SUPFAM" id="SSF56317">
    <property type="entry name" value="Carbon-nitrogen hydrolase"/>
    <property type="match status" value="1"/>
</dbReference>
<evidence type="ECO:0000259" key="3">
    <source>
        <dbReference type="PROSITE" id="PS50263"/>
    </source>
</evidence>
<keyword evidence="2 4" id="KW-0378">Hydrolase</keyword>
<dbReference type="PANTHER" id="PTHR43674">
    <property type="entry name" value="NITRILASE C965.09-RELATED"/>
    <property type="match status" value="1"/>
</dbReference>
<accession>A0A418ILY1</accession>
<comment type="caution">
    <text evidence="4">The sequence shown here is derived from an EMBL/GenBank/DDBJ whole genome shotgun (WGS) entry which is preliminary data.</text>
</comment>
<dbReference type="InterPro" id="IPR036526">
    <property type="entry name" value="C-N_Hydrolase_sf"/>
</dbReference>
<protein>
    <submittedName>
        <fullName evidence="4">Carbon-nitrogen hydrolase family protein</fullName>
    </submittedName>
</protein>
<dbReference type="InterPro" id="IPR003010">
    <property type="entry name" value="C-N_Hydrolase"/>
</dbReference>
<organism evidence="4 5">
    <name type="scientific">Staphylococcus xylosus</name>
    <dbReference type="NCBI Taxonomy" id="1288"/>
    <lineage>
        <taxon>Bacteria</taxon>
        <taxon>Bacillati</taxon>
        <taxon>Bacillota</taxon>
        <taxon>Bacilli</taxon>
        <taxon>Bacillales</taxon>
        <taxon>Staphylococcaceae</taxon>
        <taxon>Staphylococcus</taxon>
    </lineage>
</organism>
<dbReference type="PANTHER" id="PTHR43674:SF12">
    <property type="entry name" value="NITRILASE C965.09-RELATED"/>
    <property type="match status" value="1"/>
</dbReference>
<dbReference type="InterPro" id="IPR050345">
    <property type="entry name" value="Aliph_Amidase/BUP"/>
</dbReference>